<proteinExistence type="predicted"/>
<evidence type="ECO:0000313" key="4">
    <source>
        <dbReference type="EMBL" id="TGN65470.1"/>
    </source>
</evidence>
<dbReference type="InterPro" id="IPR000182">
    <property type="entry name" value="GNAT_dom"/>
</dbReference>
<evidence type="ECO:0000256" key="2">
    <source>
        <dbReference type="ARBA" id="ARBA00023315"/>
    </source>
</evidence>
<evidence type="ECO:0000313" key="5">
    <source>
        <dbReference type="Proteomes" id="UP000297496"/>
    </source>
</evidence>
<feature type="domain" description="N-acetyltransferase" evidence="3">
    <location>
        <begin position="4"/>
        <end position="163"/>
    </location>
</feature>
<sequence>MARMDIRRALPADLPAVAAIYGREAREGHATFDLEPLPMALWEEKLSAEGDHLLVADLEGTVIGYASSAPFRPKPAYGHTRETTVYVAPGHQGLGTGRALYDALLALLADDGVHLVVAAVALPNPASLALHRGCGFEEVGVMREVGHKQGRWIDLAWWQRRLG</sequence>
<keyword evidence="2" id="KW-0012">Acyltransferase</keyword>
<accession>A0A4Z1CL71</accession>
<gene>
    <name evidence="4" type="ORF">EXE59_16995</name>
</gene>
<organism evidence="4 5">
    <name type="scientific">Nocardioides eburneiflavus</name>
    <dbReference type="NCBI Taxonomy" id="2518372"/>
    <lineage>
        <taxon>Bacteria</taxon>
        <taxon>Bacillati</taxon>
        <taxon>Actinomycetota</taxon>
        <taxon>Actinomycetes</taxon>
        <taxon>Propionibacteriales</taxon>
        <taxon>Nocardioidaceae</taxon>
        <taxon>Nocardioides</taxon>
    </lineage>
</organism>
<dbReference type="AlphaFoldDB" id="A0A4Z1CL71"/>
<reference evidence="4 5" key="1">
    <citation type="submission" date="2019-04" db="EMBL/GenBank/DDBJ databases">
        <title>Three New Species of Nocardioides, Nocardioides euryhalodurans sp. nov., Nocardioides seonyuensis sp. nov. and Nocardioides eburneoflavus sp. nov. Isolated from Soil.</title>
        <authorList>
            <person name="Roh S.G."/>
            <person name="Lee C."/>
            <person name="Kim M.-K."/>
            <person name="Kim S.B."/>
        </authorList>
    </citation>
    <scope>NUCLEOTIDE SEQUENCE [LARGE SCALE GENOMIC DNA]</scope>
    <source>
        <strain evidence="4 5">MMS17-SY213</strain>
    </source>
</reference>
<dbReference type="InterPro" id="IPR016181">
    <property type="entry name" value="Acyl_CoA_acyltransferase"/>
</dbReference>
<dbReference type="Pfam" id="PF00583">
    <property type="entry name" value="Acetyltransf_1"/>
    <property type="match status" value="1"/>
</dbReference>
<protein>
    <submittedName>
        <fullName evidence="4">N-acetyltransferase family protein</fullName>
    </submittedName>
</protein>
<dbReference type="PANTHER" id="PTHR43072">
    <property type="entry name" value="N-ACETYLTRANSFERASE"/>
    <property type="match status" value="1"/>
</dbReference>
<evidence type="ECO:0000256" key="1">
    <source>
        <dbReference type="ARBA" id="ARBA00022679"/>
    </source>
</evidence>
<dbReference type="GO" id="GO:0016747">
    <property type="term" value="F:acyltransferase activity, transferring groups other than amino-acyl groups"/>
    <property type="evidence" value="ECO:0007669"/>
    <property type="project" value="InterPro"/>
</dbReference>
<dbReference type="OrthoDB" id="3173333at2"/>
<comment type="caution">
    <text evidence="4">The sequence shown here is derived from an EMBL/GenBank/DDBJ whole genome shotgun (WGS) entry which is preliminary data.</text>
</comment>
<dbReference type="Proteomes" id="UP000297496">
    <property type="component" value="Unassembled WGS sequence"/>
</dbReference>
<dbReference type="EMBL" id="SRRO01000001">
    <property type="protein sequence ID" value="TGN65470.1"/>
    <property type="molecule type" value="Genomic_DNA"/>
</dbReference>
<keyword evidence="5" id="KW-1185">Reference proteome</keyword>
<evidence type="ECO:0000259" key="3">
    <source>
        <dbReference type="PROSITE" id="PS51186"/>
    </source>
</evidence>
<dbReference type="Gene3D" id="3.40.630.30">
    <property type="match status" value="1"/>
</dbReference>
<dbReference type="PANTHER" id="PTHR43072:SF23">
    <property type="entry name" value="UPF0039 PROTEIN C11D3.02C"/>
    <property type="match status" value="1"/>
</dbReference>
<dbReference type="PROSITE" id="PS51186">
    <property type="entry name" value="GNAT"/>
    <property type="match status" value="1"/>
</dbReference>
<keyword evidence="1 4" id="KW-0808">Transferase</keyword>
<dbReference type="SUPFAM" id="SSF55729">
    <property type="entry name" value="Acyl-CoA N-acyltransferases (Nat)"/>
    <property type="match status" value="1"/>
</dbReference>
<name>A0A4Z1CL71_9ACTN</name>